<evidence type="ECO:0000313" key="1">
    <source>
        <dbReference type="EMBL" id="MBX40471.1"/>
    </source>
</evidence>
<protein>
    <submittedName>
        <fullName evidence="1">Uncharacterized protein</fullName>
    </submittedName>
</protein>
<dbReference type="EMBL" id="GGEC01059987">
    <property type="protein sequence ID" value="MBX40471.1"/>
    <property type="molecule type" value="Transcribed_RNA"/>
</dbReference>
<reference evidence="1" key="1">
    <citation type="submission" date="2018-02" db="EMBL/GenBank/DDBJ databases">
        <title>Rhizophora mucronata_Transcriptome.</title>
        <authorList>
            <person name="Meera S.P."/>
            <person name="Sreeshan A."/>
            <person name="Augustine A."/>
        </authorList>
    </citation>
    <scope>NUCLEOTIDE SEQUENCE</scope>
    <source>
        <tissue evidence="1">Leaf</tissue>
    </source>
</reference>
<accession>A0A2P2NDB5</accession>
<proteinExistence type="predicted"/>
<dbReference type="AlphaFoldDB" id="A0A2P2NDB5"/>
<name>A0A2P2NDB5_RHIMU</name>
<organism evidence="1">
    <name type="scientific">Rhizophora mucronata</name>
    <name type="common">Asiatic mangrove</name>
    <dbReference type="NCBI Taxonomy" id="61149"/>
    <lineage>
        <taxon>Eukaryota</taxon>
        <taxon>Viridiplantae</taxon>
        <taxon>Streptophyta</taxon>
        <taxon>Embryophyta</taxon>
        <taxon>Tracheophyta</taxon>
        <taxon>Spermatophyta</taxon>
        <taxon>Magnoliopsida</taxon>
        <taxon>eudicotyledons</taxon>
        <taxon>Gunneridae</taxon>
        <taxon>Pentapetalae</taxon>
        <taxon>rosids</taxon>
        <taxon>fabids</taxon>
        <taxon>Malpighiales</taxon>
        <taxon>Rhizophoraceae</taxon>
        <taxon>Rhizophora</taxon>
    </lineage>
</organism>
<sequence length="28" mass="3161">MCGSVNTAYLLKQFSARMHWTFVGVTVI</sequence>